<dbReference type="RefSeq" id="WP_192460397.1">
    <property type="nucleotide sequence ID" value="NZ_JACYFJ010000001.1"/>
</dbReference>
<reference evidence="5" key="1">
    <citation type="journal article" date="2019" name="Int. J. Syst. Evol. Microbiol.">
        <title>The Global Catalogue of Microorganisms (GCM) 10K type strain sequencing project: providing services to taxonomists for standard genome sequencing and annotation.</title>
        <authorList>
            <consortium name="The Broad Institute Genomics Platform"/>
            <consortium name="The Broad Institute Genome Sequencing Center for Infectious Disease"/>
            <person name="Wu L."/>
            <person name="Ma J."/>
        </authorList>
    </citation>
    <scope>NUCLEOTIDE SEQUENCE [LARGE SCALE GENOMIC DNA]</scope>
    <source>
        <strain evidence="5">CECT 7477</strain>
    </source>
</reference>
<accession>A0ABV8JSB7</accession>
<name>A0ABV8JSB7_9FLAO</name>
<gene>
    <name evidence="4" type="ORF">ACFOUT_08815</name>
</gene>
<comment type="caution">
    <text evidence="4">The sequence shown here is derived from an EMBL/GenBank/DDBJ whole genome shotgun (WGS) entry which is preliminary data.</text>
</comment>
<keyword evidence="5" id="KW-1185">Reference proteome</keyword>
<organism evidence="4 5">
    <name type="scientific">Euzebyella saccharophila</name>
    <dbReference type="NCBI Taxonomy" id="679664"/>
    <lineage>
        <taxon>Bacteria</taxon>
        <taxon>Pseudomonadati</taxon>
        <taxon>Bacteroidota</taxon>
        <taxon>Flavobacteriia</taxon>
        <taxon>Flavobacteriales</taxon>
        <taxon>Flavobacteriaceae</taxon>
        <taxon>Euzebyella</taxon>
    </lineage>
</organism>
<feature type="signal peptide" evidence="2">
    <location>
        <begin position="1"/>
        <end position="18"/>
    </location>
</feature>
<evidence type="ECO:0000313" key="4">
    <source>
        <dbReference type="EMBL" id="MFC4095975.1"/>
    </source>
</evidence>
<feature type="chain" id="PRO_5046241549" evidence="2">
    <location>
        <begin position="19"/>
        <end position="160"/>
    </location>
</feature>
<sequence>MKVNFTIPVLLLALSASAQTIDRSVIGSGGTLMVSSGHNLNFTIGESVVGFIKDDYSVHQGFWGKKGILVIPLGVGNEEEVEIVVYPNPVMDELTIFSGESEVLAMQVFSVNSQRVFMKSVEDDRVEHVIDMRSMAKGVYILQLLLKGTVGLKEYKIIKN</sequence>
<dbReference type="InterPro" id="IPR026444">
    <property type="entry name" value="Secre_tail"/>
</dbReference>
<dbReference type="NCBIfam" id="TIGR04183">
    <property type="entry name" value="Por_Secre_tail"/>
    <property type="match status" value="1"/>
</dbReference>
<dbReference type="Pfam" id="PF18962">
    <property type="entry name" value="Por_Secre_tail"/>
    <property type="match status" value="1"/>
</dbReference>
<keyword evidence="1 2" id="KW-0732">Signal</keyword>
<proteinExistence type="predicted"/>
<protein>
    <submittedName>
        <fullName evidence="4">T9SS type A sorting domain-containing protein</fullName>
    </submittedName>
</protein>
<evidence type="ECO:0000256" key="1">
    <source>
        <dbReference type="ARBA" id="ARBA00022729"/>
    </source>
</evidence>
<evidence type="ECO:0000313" key="5">
    <source>
        <dbReference type="Proteomes" id="UP001595814"/>
    </source>
</evidence>
<evidence type="ECO:0000256" key="2">
    <source>
        <dbReference type="SAM" id="SignalP"/>
    </source>
</evidence>
<dbReference type="Proteomes" id="UP001595814">
    <property type="component" value="Unassembled WGS sequence"/>
</dbReference>
<evidence type="ECO:0000259" key="3">
    <source>
        <dbReference type="Pfam" id="PF18962"/>
    </source>
</evidence>
<dbReference type="EMBL" id="JBHSAW010000004">
    <property type="protein sequence ID" value="MFC4095975.1"/>
    <property type="molecule type" value="Genomic_DNA"/>
</dbReference>
<feature type="domain" description="Secretion system C-terminal sorting" evidence="3">
    <location>
        <begin position="85"/>
        <end position="145"/>
    </location>
</feature>